<dbReference type="AlphaFoldDB" id="A0AAD5MUV2"/>
<feature type="region of interest" description="Disordered" evidence="1">
    <location>
        <begin position="23"/>
        <end position="153"/>
    </location>
</feature>
<gene>
    <name evidence="2" type="ORF">KIN20_025221</name>
</gene>
<feature type="compositionally biased region" description="Basic and acidic residues" evidence="1">
    <location>
        <begin position="240"/>
        <end position="256"/>
    </location>
</feature>
<feature type="compositionally biased region" description="Basic residues" evidence="1">
    <location>
        <begin position="23"/>
        <end position="32"/>
    </location>
</feature>
<comment type="caution">
    <text evidence="2">The sequence shown here is derived from an EMBL/GenBank/DDBJ whole genome shotgun (WGS) entry which is preliminary data.</text>
</comment>
<dbReference type="Proteomes" id="UP001196413">
    <property type="component" value="Unassembled WGS sequence"/>
</dbReference>
<reference evidence="2" key="1">
    <citation type="submission" date="2021-06" db="EMBL/GenBank/DDBJ databases">
        <title>Parelaphostrongylus tenuis whole genome reference sequence.</title>
        <authorList>
            <person name="Garwood T.J."/>
            <person name="Larsen P.A."/>
            <person name="Fountain-Jones N.M."/>
            <person name="Garbe J.R."/>
            <person name="Macchietto M.G."/>
            <person name="Kania S.A."/>
            <person name="Gerhold R.W."/>
            <person name="Richards J.E."/>
            <person name="Wolf T.M."/>
        </authorList>
    </citation>
    <scope>NUCLEOTIDE SEQUENCE</scope>
    <source>
        <strain evidence="2">MNPRO001-30</strain>
        <tissue evidence="2">Meninges</tissue>
    </source>
</reference>
<name>A0AAD5MUV2_PARTN</name>
<proteinExistence type="predicted"/>
<evidence type="ECO:0000313" key="3">
    <source>
        <dbReference type="Proteomes" id="UP001196413"/>
    </source>
</evidence>
<organism evidence="2 3">
    <name type="scientific">Parelaphostrongylus tenuis</name>
    <name type="common">Meningeal worm</name>
    <dbReference type="NCBI Taxonomy" id="148309"/>
    <lineage>
        <taxon>Eukaryota</taxon>
        <taxon>Metazoa</taxon>
        <taxon>Ecdysozoa</taxon>
        <taxon>Nematoda</taxon>
        <taxon>Chromadorea</taxon>
        <taxon>Rhabditida</taxon>
        <taxon>Rhabditina</taxon>
        <taxon>Rhabditomorpha</taxon>
        <taxon>Strongyloidea</taxon>
        <taxon>Metastrongylidae</taxon>
        <taxon>Parelaphostrongylus</taxon>
    </lineage>
</organism>
<evidence type="ECO:0000256" key="1">
    <source>
        <dbReference type="SAM" id="MobiDB-lite"/>
    </source>
</evidence>
<keyword evidence="3" id="KW-1185">Reference proteome</keyword>
<feature type="compositionally biased region" description="Basic and acidic residues" evidence="1">
    <location>
        <begin position="78"/>
        <end position="103"/>
    </location>
</feature>
<protein>
    <submittedName>
        <fullName evidence="2">Uncharacterized protein</fullName>
    </submittedName>
</protein>
<feature type="region of interest" description="Disordered" evidence="1">
    <location>
        <begin position="207"/>
        <end position="256"/>
    </location>
</feature>
<dbReference type="EMBL" id="JAHQIW010005130">
    <property type="protein sequence ID" value="KAJ1365015.1"/>
    <property type="molecule type" value="Genomic_DNA"/>
</dbReference>
<feature type="compositionally biased region" description="Polar residues" evidence="1">
    <location>
        <begin position="141"/>
        <end position="151"/>
    </location>
</feature>
<feature type="compositionally biased region" description="Basic and acidic residues" evidence="1">
    <location>
        <begin position="117"/>
        <end position="126"/>
    </location>
</feature>
<evidence type="ECO:0000313" key="2">
    <source>
        <dbReference type="EMBL" id="KAJ1365015.1"/>
    </source>
</evidence>
<accession>A0AAD5MUV2</accession>
<feature type="compositionally biased region" description="Polar residues" evidence="1">
    <location>
        <begin position="35"/>
        <end position="51"/>
    </location>
</feature>
<sequence length="284" mass="32410">MYSYITAFRRMVYLQKHQKRCTGEPRRRRFKKSPCGSSSTICATPSHTTTHGVGDESMTRATGEYHSNEQSLPAKFPRVTEDESPEKLNRSMDRHLENCRDDGMLLNEEESEIIENDSIREEEIRETQTTPSKHSTHRKSPNTTSRQCGSNDKSRKSLFLNLTYNSTAATPSKKGQTRPFLKLPVKSAHKNRKDCTGDLMTNRYAQANSEENAKNADFIEDGEKNDAKTSSKTNLEEAPVVEKEQRKERMSRINTKFEPREYAVAPIKRSFGGRPASSAKPFFF</sequence>